<dbReference type="Pfam" id="PF08751">
    <property type="entry name" value="TrwC"/>
    <property type="match status" value="1"/>
</dbReference>
<dbReference type="EMBL" id="RJTL01000038">
    <property type="protein sequence ID" value="RNM03065.1"/>
    <property type="molecule type" value="Genomic_DNA"/>
</dbReference>
<gene>
    <name evidence="3" type="ORF">EGA29_19985</name>
</gene>
<organism evidence="3 4">
    <name type="scientific">Ralstonia pseudosolanacearum</name>
    <dbReference type="NCBI Taxonomy" id="1310165"/>
    <lineage>
        <taxon>Bacteria</taxon>
        <taxon>Pseudomonadati</taxon>
        <taxon>Pseudomonadota</taxon>
        <taxon>Betaproteobacteria</taxon>
        <taxon>Burkholderiales</taxon>
        <taxon>Burkholderiaceae</taxon>
        <taxon>Ralstonia</taxon>
        <taxon>Ralstonia solanacearum species complex</taxon>
    </lineage>
</organism>
<dbReference type="OrthoDB" id="1634048at2"/>
<dbReference type="SUPFAM" id="SSF52540">
    <property type="entry name" value="P-loop containing nucleoside triphosphate hydrolases"/>
    <property type="match status" value="2"/>
</dbReference>
<dbReference type="SUPFAM" id="SSF55464">
    <property type="entry name" value="Origin of replication-binding domain, RBD-like"/>
    <property type="match status" value="1"/>
</dbReference>
<dbReference type="NCBIfam" id="NF041492">
    <property type="entry name" value="MobF"/>
    <property type="match status" value="1"/>
</dbReference>
<proteinExistence type="predicted"/>
<feature type="region of interest" description="Disordered" evidence="1">
    <location>
        <begin position="1099"/>
        <end position="1145"/>
    </location>
</feature>
<dbReference type="InterPro" id="IPR014059">
    <property type="entry name" value="TraI/TrwC_relax"/>
</dbReference>
<dbReference type="InterPro" id="IPR027417">
    <property type="entry name" value="P-loop_NTPase"/>
</dbReference>
<feature type="domain" description="TrwC relaxase" evidence="2">
    <location>
        <begin position="10"/>
        <end position="297"/>
    </location>
</feature>
<sequence length="1145" mass="125634">MQHISGAGVGDAARYHDKSFSQNAGQKADNYYVNEKASARWEGRGAEILGIQGKEVEREAFIDLLNGKLFNPATGEVQDLAENSKGEDRRAGMDFTISPAKSVSIAGLVGKDERIVDAHLAANQRAMEWLEKHGAIVRVKDENGRNRSVGKQNLVYATVMHETNRENEPQIHSHNVIVSAVYDETDQKWRSLTNDQMLKLRAKADVIYKAELAQGLKRAGYELEYADNGVDFEIKGFSPEHIELYATRKNQIKAALLARGIEPGSASFDARQTAALDSRSRKQELPRDALQQIWQDAGRDAGLSVASIVSRARERAKGVEQAVQTRERADRLPGNAGARQVDAVAQKAAVRAVSWAVEHLSEREQAFSLVDVELAAVKFSRGGIDDVDWAIQQHIKNHLLVARGTDTDGAMMYTTHRAIETEMRLSEHIRAGMGENRVVLTGQAEFDAAVQTFEARKGAELGAPFKLSGEQLEAARNLLMHPDSFQGVQGDAGTGKTAALEMVNDVAKARGWRVSGVATSAAAAKQLEGDSGIESDTVAGYLSKRDNRIKATELRLAELRSAMTSHAALRKTASARLETHRLAVAAEDVRFGTHRYTFDHQRGEVFRSRDSFVTTIGVVLTDVANRHHDAAAAARETATTLGERLRARAYGLAVSASDSLGRRMASYEQVGTVEAVAARTTLYLTQSEKTDLQREIAVKEAELANLRRWGNAEGQRTLLVMDESSLTGAADTEKIASLARQIGARVVLQGDVRQHGSVASGRAFEQAQDAGMHVSYLQETRRFVDATPQTKQALLDMKAGEYAKAIGRLDTLEVDNLDLASTVATRYLTNLEELRARGVDNPRVGVVAITNADRKKINAAIHRQLAEHGEISSASFIKPHLDDPKMTKAEQTQAVMLRQHGVDTLVFRKSYREIGVAKGDVLQVVGYDVPANRILATNARGKRIEINPQRQDLFSPAKREERAYAVGDRVEARAILHLQGPDKEPVRIANGTAGVITAIDEHGAKVQWSRVKHASDLKNDDLRYVDHAYAHTSYKEQGATNHREIVAVSVVGAKVFNRLAAYVAASRAKDNTEVVTADRETMLQNAGAEVKKTTAVDMKEERKRAQTKDVAQRQEAVQTLQPARAGAEKGREAAKVRDHGQLLEW</sequence>
<reference evidence="3 4" key="1">
    <citation type="submission" date="2018-10" db="EMBL/GenBank/DDBJ databases">
        <title>Draft Genome Sequence of Ralstonia pseudosolanacearum (R. solanacearum phylotype I) Strain Tg03 Isolated from Luffa cylindrica in China.</title>
        <authorList>
            <person name="Yuan G.-Q."/>
            <person name="Li Q.-Q."/>
            <person name="Zhang Y.-W."/>
        </authorList>
    </citation>
    <scope>NUCLEOTIDE SEQUENCE [LARGE SCALE GENOMIC DNA]</scope>
    <source>
        <strain evidence="3 4">Tg03</strain>
    </source>
</reference>
<dbReference type="Gene3D" id="3.40.50.300">
    <property type="entry name" value="P-loop containing nucleotide triphosphate hydrolases"/>
    <property type="match status" value="3"/>
</dbReference>
<dbReference type="NCBIfam" id="TIGR02686">
    <property type="entry name" value="relax_trwC"/>
    <property type="match status" value="1"/>
</dbReference>
<feature type="compositionally biased region" description="Basic and acidic residues" evidence="1">
    <location>
        <begin position="1126"/>
        <end position="1145"/>
    </location>
</feature>
<dbReference type="AlphaFoldDB" id="A0A454TLS5"/>
<dbReference type="Pfam" id="PF13604">
    <property type="entry name" value="AAA_30"/>
    <property type="match status" value="2"/>
</dbReference>
<dbReference type="InterPro" id="IPR014862">
    <property type="entry name" value="TrwC"/>
</dbReference>
<evidence type="ECO:0000313" key="3">
    <source>
        <dbReference type="EMBL" id="RNM03065.1"/>
    </source>
</evidence>
<comment type="caution">
    <text evidence="3">The sequence shown here is derived from an EMBL/GenBank/DDBJ whole genome shotgun (WGS) entry which is preliminary data.</text>
</comment>
<feature type="compositionally biased region" description="Basic and acidic residues" evidence="1">
    <location>
        <begin position="1099"/>
        <end position="1112"/>
    </location>
</feature>
<accession>A0A454TLS5</accession>
<evidence type="ECO:0000256" key="1">
    <source>
        <dbReference type="SAM" id="MobiDB-lite"/>
    </source>
</evidence>
<name>A0A454TLS5_9RALS</name>
<evidence type="ECO:0000259" key="2">
    <source>
        <dbReference type="Pfam" id="PF08751"/>
    </source>
</evidence>
<dbReference type="Proteomes" id="UP000271222">
    <property type="component" value="Unassembled WGS sequence"/>
</dbReference>
<protein>
    <submittedName>
        <fullName evidence="3">Conjugative relaxase</fullName>
    </submittedName>
</protein>
<evidence type="ECO:0000313" key="4">
    <source>
        <dbReference type="Proteomes" id="UP000271222"/>
    </source>
</evidence>
<dbReference type="Gene3D" id="2.30.30.940">
    <property type="match status" value="1"/>
</dbReference>